<feature type="domain" description="NTF2-like N-terminal transpeptidase" evidence="10">
    <location>
        <begin position="28"/>
        <end position="157"/>
    </location>
</feature>
<evidence type="ECO:0000313" key="12">
    <source>
        <dbReference type="EMBL" id="SFP43692.1"/>
    </source>
</evidence>
<evidence type="ECO:0000256" key="7">
    <source>
        <dbReference type="SAM" id="SignalP"/>
    </source>
</evidence>
<dbReference type="Proteomes" id="UP000321547">
    <property type="component" value="Unassembled WGS sequence"/>
</dbReference>
<feature type="signal peptide" evidence="7">
    <location>
        <begin position="1"/>
        <end position="19"/>
    </location>
</feature>
<keyword evidence="5" id="KW-0472">Membrane</keyword>
<dbReference type="OrthoDB" id="9766847at2"/>
<evidence type="ECO:0000256" key="1">
    <source>
        <dbReference type="ARBA" id="ARBA00004370"/>
    </source>
</evidence>
<dbReference type="InterPro" id="IPR007887">
    <property type="entry name" value="MecA_N"/>
</dbReference>
<comment type="catalytic activity">
    <reaction evidence="6">
        <text>Preferential cleavage: (Ac)2-L-Lys-D-Ala-|-D-Ala. Also transpeptidation of peptidyl-alanyl moieties that are N-acyl substituents of D-alanine.</text>
        <dbReference type="EC" id="3.4.16.4"/>
    </reaction>
</comment>
<dbReference type="InterPro" id="IPR050515">
    <property type="entry name" value="Beta-lactam/transpept"/>
</dbReference>
<evidence type="ECO:0000259" key="8">
    <source>
        <dbReference type="Pfam" id="PF00905"/>
    </source>
</evidence>
<dbReference type="UniPathway" id="UPA00219"/>
<evidence type="ECO:0000256" key="5">
    <source>
        <dbReference type="ARBA" id="ARBA00023136"/>
    </source>
</evidence>
<evidence type="ECO:0000256" key="6">
    <source>
        <dbReference type="ARBA" id="ARBA00034000"/>
    </source>
</evidence>
<comment type="subcellular location">
    <subcellularLocation>
        <location evidence="1">Membrane</location>
    </subcellularLocation>
</comment>
<evidence type="ECO:0000256" key="2">
    <source>
        <dbReference type="ARBA" id="ARBA00004752"/>
    </source>
</evidence>
<dbReference type="SUPFAM" id="SSF54427">
    <property type="entry name" value="NTF2-like"/>
    <property type="match status" value="1"/>
</dbReference>
<dbReference type="Gene3D" id="3.10.450.100">
    <property type="entry name" value="NTF2-like, domain 1"/>
    <property type="match status" value="1"/>
</dbReference>
<evidence type="ECO:0000256" key="4">
    <source>
        <dbReference type="ARBA" id="ARBA00012448"/>
    </source>
</evidence>
<evidence type="ECO:0000259" key="9">
    <source>
        <dbReference type="Pfam" id="PF03717"/>
    </source>
</evidence>
<dbReference type="RefSeq" id="WP_089832232.1">
    <property type="nucleotide sequence ID" value="NZ_BJWI01000015.1"/>
</dbReference>
<dbReference type="EMBL" id="FOXC01000020">
    <property type="protein sequence ID" value="SFP43692.1"/>
    <property type="molecule type" value="Genomic_DNA"/>
</dbReference>
<dbReference type="PROSITE" id="PS51257">
    <property type="entry name" value="PROKAR_LIPOPROTEIN"/>
    <property type="match status" value="1"/>
</dbReference>
<organism evidence="12 13">
    <name type="scientific">Halolactibacillus halophilus</name>
    <dbReference type="NCBI Taxonomy" id="306540"/>
    <lineage>
        <taxon>Bacteria</taxon>
        <taxon>Bacillati</taxon>
        <taxon>Bacillota</taxon>
        <taxon>Bacilli</taxon>
        <taxon>Bacillales</taxon>
        <taxon>Bacillaceae</taxon>
        <taxon>Halolactibacillus</taxon>
    </lineage>
</organism>
<dbReference type="InterPro" id="IPR012338">
    <property type="entry name" value="Beta-lactam/transpept-like"/>
</dbReference>
<accession>A0A1I5QBP7</accession>
<reference evidence="12 13" key="1">
    <citation type="submission" date="2016-10" db="EMBL/GenBank/DDBJ databases">
        <authorList>
            <person name="de Groot N.N."/>
        </authorList>
    </citation>
    <scope>NUCLEOTIDE SEQUENCE [LARGE SCALE GENOMIC DNA]</scope>
    <source>
        <strain evidence="12 13">DSM 17073</strain>
    </source>
</reference>
<dbReference type="PANTHER" id="PTHR30627:SF25">
    <property type="entry name" value="PENICILLIN-BINDING PROTEIN 3"/>
    <property type="match status" value="1"/>
</dbReference>
<dbReference type="GO" id="GO:0005886">
    <property type="term" value="C:plasma membrane"/>
    <property type="evidence" value="ECO:0007669"/>
    <property type="project" value="TreeGrafter"/>
</dbReference>
<comment type="pathway">
    <text evidence="2">Cell wall biogenesis; peptidoglycan biosynthesis.</text>
</comment>
<dbReference type="GO" id="GO:0071972">
    <property type="term" value="F:peptidoglycan L,D-transpeptidase activity"/>
    <property type="evidence" value="ECO:0007669"/>
    <property type="project" value="TreeGrafter"/>
</dbReference>
<dbReference type="Gene3D" id="3.30.1390.30">
    <property type="entry name" value="Penicillin-binding protein 2a, domain 3"/>
    <property type="match status" value="1"/>
</dbReference>
<dbReference type="Gene3D" id="3.90.1310.10">
    <property type="entry name" value="Penicillin-binding protein 2a (Domain 2)"/>
    <property type="match status" value="1"/>
</dbReference>
<dbReference type="GO" id="GO:0009252">
    <property type="term" value="P:peptidoglycan biosynthetic process"/>
    <property type="evidence" value="ECO:0007669"/>
    <property type="project" value="UniProtKB-UniPathway"/>
</dbReference>
<comment type="similarity">
    <text evidence="3">Belongs to the transpeptidase family.</text>
</comment>
<dbReference type="GO" id="GO:0071555">
    <property type="term" value="P:cell wall organization"/>
    <property type="evidence" value="ECO:0007669"/>
    <property type="project" value="TreeGrafter"/>
</dbReference>
<feature type="chain" id="PRO_5017426710" description="serine-type D-Ala-D-Ala carboxypeptidase" evidence="7">
    <location>
        <begin position="20"/>
        <end position="680"/>
    </location>
</feature>
<dbReference type="EMBL" id="BJWI01000015">
    <property type="protein sequence ID" value="GEM01732.1"/>
    <property type="molecule type" value="Genomic_DNA"/>
</dbReference>
<dbReference type="InterPro" id="IPR036138">
    <property type="entry name" value="PBP_dimer_sf"/>
</dbReference>
<keyword evidence="14" id="KW-1185">Reference proteome</keyword>
<dbReference type="GO" id="GO:0008658">
    <property type="term" value="F:penicillin binding"/>
    <property type="evidence" value="ECO:0007669"/>
    <property type="project" value="InterPro"/>
</dbReference>
<dbReference type="GO" id="GO:0009002">
    <property type="term" value="F:serine-type D-Ala-D-Ala carboxypeptidase activity"/>
    <property type="evidence" value="ECO:0007669"/>
    <property type="project" value="UniProtKB-EC"/>
</dbReference>
<dbReference type="AlphaFoldDB" id="A0A1I5QBP7"/>
<name>A0A1I5QBP7_9BACI</name>
<dbReference type="Proteomes" id="UP000242243">
    <property type="component" value="Unassembled WGS sequence"/>
</dbReference>
<evidence type="ECO:0000256" key="3">
    <source>
        <dbReference type="ARBA" id="ARBA00007171"/>
    </source>
</evidence>
<reference evidence="11 14" key="2">
    <citation type="submission" date="2019-07" db="EMBL/GenBank/DDBJ databases">
        <title>Whole genome shotgun sequence of Halolactibacillus halophilus NBRC 100868.</title>
        <authorList>
            <person name="Hosoyama A."/>
            <person name="Uohara A."/>
            <person name="Ohji S."/>
            <person name="Ichikawa N."/>
        </authorList>
    </citation>
    <scope>NUCLEOTIDE SEQUENCE [LARGE SCALE GENOMIC DNA]</scope>
    <source>
        <strain evidence="11 14">NBRC 100868</strain>
    </source>
</reference>
<evidence type="ECO:0000313" key="11">
    <source>
        <dbReference type="EMBL" id="GEM01732.1"/>
    </source>
</evidence>
<dbReference type="PANTHER" id="PTHR30627">
    <property type="entry name" value="PEPTIDOGLYCAN D,D-TRANSPEPTIDASE"/>
    <property type="match status" value="1"/>
</dbReference>
<evidence type="ECO:0000313" key="14">
    <source>
        <dbReference type="Proteomes" id="UP000321547"/>
    </source>
</evidence>
<feature type="domain" description="Penicillin-binding protein dimerisation" evidence="9">
    <location>
        <begin position="167"/>
        <end position="329"/>
    </location>
</feature>
<dbReference type="InterPro" id="IPR001460">
    <property type="entry name" value="PCN-bd_Tpept"/>
</dbReference>
<dbReference type="Gene3D" id="3.40.710.10">
    <property type="entry name" value="DD-peptidase/beta-lactamase superfamily"/>
    <property type="match status" value="1"/>
</dbReference>
<evidence type="ECO:0000259" key="10">
    <source>
        <dbReference type="Pfam" id="PF05223"/>
    </source>
</evidence>
<dbReference type="InterPro" id="IPR005311">
    <property type="entry name" value="PBP_dimer"/>
</dbReference>
<dbReference type="InterPro" id="IPR032710">
    <property type="entry name" value="NTF2-like_dom_sf"/>
</dbReference>
<gene>
    <name evidence="11" type="primary">pbpC</name>
    <name evidence="11" type="ORF">HHA03_12640</name>
    <name evidence="12" type="ORF">SAMN05421839_12023</name>
</gene>
<dbReference type="SUPFAM" id="SSF56601">
    <property type="entry name" value="beta-lactamase/transpeptidase-like"/>
    <property type="match status" value="1"/>
</dbReference>
<dbReference type="EC" id="3.4.16.4" evidence="4"/>
<dbReference type="SUPFAM" id="SSF56519">
    <property type="entry name" value="Penicillin binding protein dimerisation domain"/>
    <property type="match status" value="1"/>
</dbReference>
<sequence length="680" mass="74371">MKKVIALVLISLVSLIACSEDTIEPLDPTEHLITYIDAWETLDFNTMQTQVTISDDAVVSLTDFTDKYETTYDSLGTTNVSVDIKAAPELIRDSENDTVDTNSYTYTVTVTQDTTAGEYQFDTDIMLSPVIETIDEIEQVTDYQVVWDEGLIIPPLAGGGEIKQSVTEPIRGNIFDRNGEALAVNGEMREIGVDTGRFVNRATEIEFISKALDMTAAQIESTLSQSWVEDGLFIPLKRISVTEEETLTQLNDIPSVLSTASYGRVYPEGATMSHLVGYVGTVTAEDLDNDSEGIYSDGDMIGKRGLEYVFEQQLRGEEGVLFVVEKDGNRTGIIEQAPVDGEDLHLTIDRKVQAALFNQFVDGDAGHAAAIDPNTAETLALVSYPSFDPTLFTEGMSQDVYDELTNNPLTPLLNRFQSTYSPGSVFKPVTAMIGLNTGAFTPADTLEIDGYTYNQPSFGNYEVRRVSLSDGPVDLHDALVRSDNIYFARQALNIGASDFLQTSQLLGFNNEAYTVNYPIRQSQVATDNTIDNDVLLADTGYGQGQVLVSSHHLAMMYTPLFHNGNMMTPVLLKDATSSVLSEQIITESDVASLRQALSDVVQNGTATVAKSSQVTLSGKTGTAELKQSATSDNQQENGWFVGYDDDARYLMAMMVEGVESKGGSRYPAEKVRQAFEALIN</sequence>
<keyword evidence="7" id="KW-0732">Signal</keyword>
<proteinExistence type="inferred from homology"/>
<dbReference type="Pfam" id="PF00905">
    <property type="entry name" value="Transpeptidase"/>
    <property type="match status" value="1"/>
</dbReference>
<dbReference type="GO" id="GO:0046677">
    <property type="term" value="P:response to antibiotic"/>
    <property type="evidence" value="ECO:0007669"/>
    <property type="project" value="InterPro"/>
</dbReference>
<protein>
    <recommendedName>
        <fullName evidence="4">serine-type D-Ala-D-Ala carboxypeptidase</fullName>
        <ecNumber evidence="4">3.4.16.4</ecNumber>
    </recommendedName>
</protein>
<dbReference type="Pfam" id="PF05223">
    <property type="entry name" value="MecA_N"/>
    <property type="match status" value="1"/>
</dbReference>
<dbReference type="Pfam" id="PF03717">
    <property type="entry name" value="PBP_dimer"/>
    <property type="match status" value="1"/>
</dbReference>
<feature type="domain" description="Penicillin-binding protein transpeptidase" evidence="8">
    <location>
        <begin position="368"/>
        <end position="674"/>
    </location>
</feature>
<evidence type="ECO:0000313" key="13">
    <source>
        <dbReference type="Proteomes" id="UP000242243"/>
    </source>
</evidence>
<dbReference type="STRING" id="306540.SAMN05421839_12023"/>